<dbReference type="Pfam" id="PF04055">
    <property type="entry name" value="Radical_SAM"/>
    <property type="match status" value="1"/>
</dbReference>
<dbReference type="InterPro" id="IPR007197">
    <property type="entry name" value="rSAM"/>
</dbReference>
<keyword evidence="2" id="KW-0949">S-adenosyl-L-methionine</keyword>
<evidence type="ECO:0000256" key="3">
    <source>
        <dbReference type="ARBA" id="ARBA00022723"/>
    </source>
</evidence>
<protein>
    <recommendedName>
        <fullName evidence="6">Radical SAM core domain-containing protein</fullName>
    </recommendedName>
</protein>
<dbReference type="Gene3D" id="3.20.20.70">
    <property type="entry name" value="Aldolase class I"/>
    <property type="match status" value="1"/>
</dbReference>
<evidence type="ECO:0000256" key="5">
    <source>
        <dbReference type="ARBA" id="ARBA00023014"/>
    </source>
</evidence>
<dbReference type="NCBIfam" id="TIGR03977">
    <property type="entry name" value="rSAM_pair_HxsC"/>
    <property type="match status" value="1"/>
</dbReference>
<dbReference type="SFLD" id="SFLDS00029">
    <property type="entry name" value="Radical_SAM"/>
    <property type="match status" value="1"/>
</dbReference>
<dbReference type="PANTHER" id="PTHR11228:SF7">
    <property type="entry name" value="PQQA PEPTIDE CYCLASE"/>
    <property type="match status" value="1"/>
</dbReference>
<dbReference type="GO" id="GO:0046872">
    <property type="term" value="F:metal ion binding"/>
    <property type="evidence" value="ECO:0007669"/>
    <property type="project" value="UniProtKB-KW"/>
</dbReference>
<dbReference type="InterPro" id="IPR024032">
    <property type="entry name" value="rSAM_paired_HxsC"/>
</dbReference>
<dbReference type="InterPro" id="IPR058240">
    <property type="entry name" value="rSAM_sf"/>
</dbReference>
<evidence type="ECO:0000313" key="8">
    <source>
        <dbReference type="Proteomes" id="UP000045285"/>
    </source>
</evidence>
<accession>A0A090EXL8</accession>
<comment type="cofactor">
    <cofactor evidence="1">
        <name>[4Fe-4S] cluster</name>
        <dbReference type="ChEBI" id="CHEBI:49883"/>
    </cofactor>
</comment>
<proteinExistence type="predicted"/>
<dbReference type="InterPro" id="IPR013785">
    <property type="entry name" value="Aldolase_TIM"/>
</dbReference>
<keyword evidence="8" id="KW-1185">Reference proteome</keyword>
<name>A0A090EXL8_MESPL</name>
<sequence>MIPLRIKVEANADQPFVVRLRSLEADGREPKTEQVSPFDVVLDRIGPEGAHYVGEGGPIRILGIDPAKVDGYVLLVNPRRGTADRLIRSSSQHNTFLVTERCDQVCLMCSQPPKRHHVDLFPYFETAALLAPEGATIGISGGEPTLFKGELFDFLQRVLSARPDLSFHVLTNGQHFGEGDREVMSRIDRGRVVWGIPLYSRDAAVHDEIVAKAGAHEQLLENLALMCRLGAQVELRTVLMRPNTDGLPKLASFIAATLPFIRTWAIMQMENIGFGRMNWKRLFYDNSEGFDIVGRSIDLVRSRGIDAWLYNFPLCTVPEPYRGLAPATISDWKRAYRDECNGCSVKDRCGGFFEWHPANHGYSKLGAIQ</sequence>
<feature type="domain" description="Radical SAM core" evidence="6">
    <location>
        <begin position="98"/>
        <end position="249"/>
    </location>
</feature>
<dbReference type="SFLD" id="SFLDG01067">
    <property type="entry name" value="SPASM/twitch_domain_containing"/>
    <property type="match status" value="1"/>
</dbReference>
<evidence type="ECO:0000259" key="6">
    <source>
        <dbReference type="Pfam" id="PF04055"/>
    </source>
</evidence>
<evidence type="ECO:0000256" key="1">
    <source>
        <dbReference type="ARBA" id="ARBA00001966"/>
    </source>
</evidence>
<reference evidence="8" key="1">
    <citation type="submission" date="2014-08" db="EMBL/GenBank/DDBJ databases">
        <authorList>
            <person name="Moulin L."/>
        </authorList>
    </citation>
    <scope>NUCLEOTIDE SEQUENCE [LARGE SCALE GENOMIC DNA]</scope>
</reference>
<keyword evidence="3" id="KW-0479">Metal-binding</keyword>
<dbReference type="AlphaFoldDB" id="A0A090EXL8"/>
<evidence type="ECO:0000256" key="4">
    <source>
        <dbReference type="ARBA" id="ARBA00023004"/>
    </source>
</evidence>
<dbReference type="Proteomes" id="UP000045285">
    <property type="component" value="Unassembled WGS sequence"/>
</dbReference>
<dbReference type="EMBL" id="CCMZ01000003">
    <property type="protein sequence ID" value="CDX11813.1"/>
    <property type="molecule type" value="Genomic_DNA"/>
</dbReference>
<dbReference type="CDD" id="cd01335">
    <property type="entry name" value="Radical_SAM"/>
    <property type="match status" value="1"/>
</dbReference>
<dbReference type="GO" id="GO:0003824">
    <property type="term" value="F:catalytic activity"/>
    <property type="evidence" value="ECO:0007669"/>
    <property type="project" value="InterPro"/>
</dbReference>
<dbReference type="InterPro" id="IPR050377">
    <property type="entry name" value="Radical_SAM_PqqE_MftC-like"/>
</dbReference>
<dbReference type="GO" id="GO:0051536">
    <property type="term" value="F:iron-sulfur cluster binding"/>
    <property type="evidence" value="ECO:0007669"/>
    <property type="project" value="UniProtKB-KW"/>
</dbReference>
<keyword evidence="4" id="KW-0408">Iron</keyword>
<gene>
    <name evidence="7" type="ORF">MPL3356_110177</name>
</gene>
<evidence type="ECO:0000313" key="7">
    <source>
        <dbReference type="EMBL" id="CDX11813.1"/>
    </source>
</evidence>
<keyword evidence="5" id="KW-0411">Iron-sulfur</keyword>
<dbReference type="SUPFAM" id="SSF102114">
    <property type="entry name" value="Radical SAM enzymes"/>
    <property type="match status" value="1"/>
</dbReference>
<organism evidence="7 8">
    <name type="scientific">Mesorhizobium plurifarium</name>
    <dbReference type="NCBI Taxonomy" id="69974"/>
    <lineage>
        <taxon>Bacteria</taxon>
        <taxon>Pseudomonadati</taxon>
        <taxon>Pseudomonadota</taxon>
        <taxon>Alphaproteobacteria</taxon>
        <taxon>Hyphomicrobiales</taxon>
        <taxon>Phyllobacteriaceae</taxon>
        <taxon>Mesorhizobium</taxon>
    </lineage>
</organism>
<dbReference type="SFLD" id="SFLDG01103">
    <property type="entry name" value="Uncharacterised_Radical_SAM_Su"/>
    <property type="match status" value="1"/>
</dbReference>
<dbReference type="PANTHER" id="PTHR11228">
    <property type="entry name" value="RADICAL SAM DOMAIN PROTEIN"/>
    <property type="match status" value="1"/>
</dbReference>
<evidence type="ECO:0000256" key="2">
    <source>
        <dbReference type="ARBA" id="ARBA00022691"/>
    </source>
</evidence>